<dbReference type="AlphaFoldDB" id="A0A3B1BVY7"/>
<gene>
    <name evidence="5" type="ORF">MNBD_NITROSPINAE01-978</name>
</gene>
<evidence type="ECO:0000256" key="1">
    <source>
        <dbReference type="ARBA" id="ARBA00010021"/>
    </source>
</evidence>
<dbReference type="Pfam" id="PF20695">
    <property type="entry name" value="UbiD_N"/>
    <property type="match status" value="1"/>
</dbReference>
<dbReference type="EMBL" id="UOGC01000133">
    <property type="protein sequence ID" value="VAX22099.1"/>
    <property type="molecule type" value="Genomic_DNA"/>
</dbReference>
<dbReference type="GO" id="GO:0005829">
    <property type="term" value="C:cytosol"/>
    <property type="evidence" value="ECO:0007669"/>
    <property type="project" value="TreeGrafter"/>
</dbReference>
<feature type="domain" description="3-octaprenyl-4-hydroxybenzoate carboxy-lyase-like N-terminal" evidence="3">
    <location>
        <begin position="14"/>
        <end position="90"/>
    </location>
</feature>
<dbReference type="GO" id="GO:0006744">
    <property type="term" value="P:ubiquinone biosynthetic process"/>
    <property type="evidence" value="ECO:0007669"/>
    <property type="project" value="TreeGrafter"/>
</dbReference>
<dbReference type="SUPFAM" id="SSF143968">
    <property type="entry name" value="UbiD C-terminal domain-like"/>
    <property type="match status" value="2"/>
</dbReference>
<sequence>MPGRFCYESLGDFISHLETTGELVRITEKVSPILEITEITDRVSKSAGGGKALLFENVEGSSMPVLINAFGSLKRMSMALGTDNLETIAQEIESLIHMKAPESWAEKIALLPRLFKMTKYPPKIVNDSSPPCQEIVHTGSDIDLSQLPVLKCWPDDGGRFITLPCVITKSPDGKRNVGVYRMQIFNNRSTGMHWHIHKDGATFFDEYKKQGRRMEVAVAIGCEPATVFAATAPMPPGVDELLLAGFIRERNVELVKCRTVDLEVPRTAEIVIEGYVEPGDTRIEGPFGDHTGYYSLAGKYPVFHVTAVTSRKNPVYLTTIVGKPPMEDCYMGKATERIFLPLLKTVAPEIEDYDLPWEGVFHNCVIISVKKRFPAQANKLMSALWGTGQMSFAKMILAVDAGINVHDYKEVAKTLLNNIDIKNGLIITEGLLDALDHSAPKPLHGAKLGIDATTPVEGEDQPEIESWAGRDAEPFTSHVNNVQDIKAYAIPFTNVKNPLAIIAVDKKKPWDGHNIARKAIEGDVKQAIKIIMAVDKDVDPADYSVALWKFFNNVDPKRDIFFENDRLFIDATKKMEDEWHPREWPDELAMSEDVKAKVDEMWPRLGL</sequence>
<dbReference type="Gene3D" id="1.20.5.570">
    <property type="entry name" value="Single helix bin"/>
    <property type="match status" value="1"/>
</dbReference>
<dbReference type="Pfam" id="PF01977">
    <property type="entry name" value="UbiD"/>
    <property type="match status" value="1"/>
</dbReference>
<accession>A0A3B1BVY7</accession>
<dbReference type="Gene3D" id="3.40.1670.10">
    <property type="entry name" value="UbiD C-terminal domain-like"/>
    <property type="match status" value="2"/>
</dbReference>
<dbReference type="InterPro" id="IPR048304">
    <property type="entry name" value="UbiD_Rift_dom"/>
</dbReference>
<dbReference type="InterPro" id="IPR049381">
    <property type="entry name" value="UbiD-like_C"/>
</dbReference>
<evidence type="ECO:0000259" key="4">
    <source>
        <dbReference type="Pfam" id="PF20696"/>
    </source>
</evidence>
<dbReference type="GO" id="GO:0008694">
    <property type="term" value="F:4-hydroxy-3-polyprenylbenzoate decarboxylase activity"/>
    <property type="evidence" value="ECO:0007669"/>
    <property type="project" value="TreeGrafter"/>
</dbReference>
<dbReference type="InterPro" id="IPR022390">
    <property type="entry name" value="HBDC"/>
</dbReference>
<feature type="domain" description="3-octaprenyl-4-hydroxybenzoate carboxy-lyase-like C-terminal" evidence="4">
    <location>
        <begin position="481"/>
        <end position="565"/>
    </location>
</feature>
<dbReference type="InterPro" id="IPR002830">
    <property type="entry name" value="UbiD"/>
</dbReference>
<reference evidence="5" key="1">
    <citation type="submission" date="2018-06" db="EMBL/GenBank/DDBJ databases">
        <authorList>
            <person name="Zhirakovskaya E."/>
        </authorList>
    </citation>
    <scope>NUCLEOTIDE SEQUENCE</scope>
</reference>
<evidence type="ECO:0000259" key="3">
    <source>
        <dbReference type="Pfam" id="PF20695"/>
    </source>
</evidence>
<proteinExistence type="inferred from homology"/>
<evidence type="ECO:0000313" key="5">
    <source>
        <dbReference type="EMBL" id="VAX22099.1"/>
    </source>
</evidence>
<organism evidence="5">
    <name type="scientific">hydrothermal vent metagenome</name>
    <dbReference type="NCBI Taxonomy" id="652676"/>
    <lineage>
        <taxon>unclassified sequences</taxon>
        <taxon>metagenomes</taxon>
        <taxon>ecological metagenomes</taxon>
    </lineage>
</organism>
<dbReference type="NCBIfam" id="TIGR03701">
    <property type="entry name" value="mena_SCO4490"/>
    <property type="match status" value="1"/>
</dbReference>
<protein>
    <submittedName>
        <fullName evidence="5">UbiD family decarboxylase associated with menaquinone via futalosine</fullName>
    </submittedName>
</protein>
<evidence type="ECO:0000259" key="2">
    <source>
        <dbReference type="Pfam" id="PF01977"/>
    </source>
</evidence>
<dbReference type="SUPFAM" id="SSF50475">
    <property type="entry name" value="FMN-binding split barrel"/>
    <property type="match status" value="1"/>
</dbReference>
<dbReference type="PANTHER" id="PTHR30108:SF17">
    <property type="entry name" value="FERULIC ACID DECARBOXYLASE 1"/>
    <property type="match status" value="1"/>
</dbReference>
<dbReference type="InterPro" id="IPR049383">
    <property type="entry name" value="UbiD-like_N"/>
</dbReference>
<feature type="domain" description="3-octaprenyl-4-hydroxybenzoate carboxy-lyase-like Rift-related" evidence="2">
    <location>
        <begin position="124"/>
        <end position="324"/>
    </location>
</feature>
<comment type="similarity">
    <text evidence="1">Belongs to the UbiD family.</text>
</comment>
<name>A0A3B1BVY7_9ZZZZ</name>
<dbReference type="NCBIfam" id="TIGR00148">
    <property type="entry name" value="UbiD family decarboxylase"/>
    <property type="match status" value="1"/>
</dbReference>
<dbReference type="PANTHER" id="PTHR30108">
    <property type="entry name" value="3-OCTAPRENYL-4-HYDROXYBENZOATE CARBOXY-LYASE-RELATED"/>
    <property type="match status" value="1"/>
</dbReference>
<dbReference type="Pfam" id="PF20696">
    <property type="entry name" value="UbiD_C"/>
    <property type="match status" value="2"/>
</dbReference>
<feature type="domain" description="3-octaprenyl-4-hydroxybenzoate carboxy-lyase-like C-terminal" evidence="4">
    <location>
        <begin position="329"/>
        <end position="452"/>
    </location>
</feature>